<name>A0ABV5HME2_9VIBR</name>
<gene>
    <name evidence="9" type="primary">galM</name>
    <name evidence="9" type="ORF">ACFFUV_10625</name>
</gene>
<organism evidence="9 10">
    <name type="scientific">Vibrio olivae</name>
    <dbReference type="NCBI Taxonomy" id="1243002"/>
    <lineage>
        <taxon>Bacteria</taxon>
        <taxon>Pseudomonadati</taxon>
        <taxon>Pseudomonadota</taxon>
        <taxon>Gammaproteobacteria</taxon>
        <taxon>Vibrionales</taxon>
        <taxon>Vibrionaceae</taxon>
        <taxon>Vibrio</taxon>
    </lineage>
</organism>
<protein>
    <recommendedName>
        <fullName evidence="5 8">Aldose 1-epimerase</fullName>
        <ecNumber evidence="4 8">5.1.3.3</ecNumber>
    </recommendedName>
</protein>
<evidence type="ECO:0000256" key="3">
    <source>
        <dbReference type="ARBA" id="ARBA00006206"/>
    </source>
</evidence>
<evidence type="ECO:0000256" key="6">
    <source>
        <dbReference type="ARBA" id="ARBA00023235"/>
    </source>
</evidence>
<dbReference type="InterPro" id="IPR008183">
    <property type="entry name" value="Aldose_1/G6P_1-epimerase"/>
</dbReference>
<dbReference type="NCBIfam" id="TIGR02636">
    <property type="entry name" value="galM_Leloir"/>
    <property type="match status" value="1"/>
</dbReference>
<dbReference type="InterPro" id="IPR014718">
    <property type="entry name" value="GH-type_carb-bd"/>
</dbReference>
<dbReference type="GO" id="GO:0004034">
    <property type="term" value="F:aldose 1-epimerase activity"/>
    <property type="evidence" value="ECO:0007669"/>
    <property type="project" value="UniProtKB-EC"/>
</dbReference>
<evidence type="ECO:0000256" key="2">
    <source>
        <dbReference type="ARBA" id="ARBA00005028"/>
    </source>
</evidence>
<evidence type="ECO:0000256" key="5">
    <source>
        <dbReference type="ARBA" id="ARBA00014165"/>
    </source>
</evidence>
<dbReference type="InterPro" id="IPR013458">
    <property type="entry name" value="Ald_epimerase_bac"/>
</dbReference>
<reference evidence="9 10" key="1">
    <citation type="submission" date="2024-09" db="EMBL/GenBank/DDBJ databases">
        <authorList>
            <person name="Sun Q."/>
            <person name="Mori K."/>
        </authorList>
    </citation>
    <scope>NUCLEOTIDE SEQUENCE [LARGE SCALE GENOMIC DNA]</scope>
    <source>
        <strain evidence="9 10">CECT 8064</strain>
    </source>
</reference>
<dbReference type="InterPro" id="IPR018052">
    <property type="entry name" value="Ald1_epimerase_CS"/>
</dbReference>
<sequence length="352" mass="39457">MTHPLFETMTTEPAYDGKPATLVELKNAKGMRLVLMDIGATWLSCSLPLASGEQREVLLGVDTLANFKRQQSYMGVTVGRYANRLAKGAFNVDGQAYIADQNQKGNCLHGGDGGFHSLRWEIESHSDYHVTFKIVSADGDQGFPGNVTMRATYTLTDDDEVLIDYQGETDKATPLNMTNHAYFNLNGAESQTDTLAHELWIDAPWYLPIDDAGIPNADLTAVIETGFDFQEPKTLGQDLLKDEQQKPHQGYDHAYFFSDQRDVAKPIARLVNQDQSIRMEVLTDKPAIQLYGGNWLEGTPARNGQHYKTYAGVALETEFLPDSPNHPEWPQPSCIFEPGQTYRFHTGYHFHY</sequence>
<dbReference type="Pfam" id="PF01263">
    <property type="entry name" value="Aldose_epim"/>
    <property type="match status" value="1"/>
</dbReference>
<comment type="pathway">
    <text evidence="2 8">Carbohydrate metabolism; hexose metabolism.</text>
</comment>
<dbReference type="NCBIfam" id="NF008277">
    <property type="entry name" value="PRK11055.1"/>
    <property type="match status" value="1"/>
</dbReference>
<evidence type="ECO:0000256" key="4">
    <source>
        <dbReference type="ARBA" id="ARBA00013185"/>
    </source>
</evidence>
<keyword evidence="10" id="KW-1185">Reference proteome</keyword>
<dbReference type="Proteomes" id="UP001589645">
    <property type="component" value="Unassembled WGS sequence"/>
</dbReference>
<keyword evidence="6 8" id="KW-0413">Isomerase</keyword>
<evidence type="ECO:0000313" key="10">
    <source>
        <dbReference type="Proteomes" id="UP001589645"/>
    </source>
</evidence>
<dbReference type="InterPro" id="IPR015443">
    <property type="entry name" value="Aldose_1-epimerase"/>
</dbReference>
<dbReference type="RefSeq" id="WP_390192258.1">
    <property type="nucleotide sequence ID" value="NZ_JBHMEP010000002.1"/>
</dbReference>
<comment type="catalytic activity">
    <reaction evidence="1 8">
        <text>alpha-D-glucose = beta-D-glucose</text>
        <dbReference type="Rhea" id="RHEA:10264"/>
        <dbReference type="ChEBI" id="CHEBI:15903"/>
        <dbReference type="ChEBI" id="CHEBI:17925"/>
        <dbReference type="EC" id="5.1.3.3"/>
    </reaction>
</comment>
<dbReference type="PROSITE" id="PS00545">
    <property type="entry name" value="ALDOSE_1_EPIMERASE"/>
    <property type="match status" value="1"/>
</dbReference>
<dbReference type="Gene3D" id="2.70.98.10">
    <property type="match status" value="1"/>
</dbReference>
<dbReference type="InterPro" id="IPR047215">
    <property type="entry name" value="Galactose_mutarotase-like"/>
</dbReference>
<dbReference type="InterPro" id="IPR011013">
    <property type="entry name" value="Gal_mutarotase_sf_dom"/>
</dbReference>
<keyword evidence="7 8" id="KW-0119">Carbohydrate metabolism</keyword>
<evidence type="ECO:0000256" key="1">
    <source>
        <dbReference type="ARBA" id="ARBA00001614"/>
    </source>
</evidence>
<accession>A0ABV5HME2</accession>
<dbReference type="CDD" id="cd09019">
    <property type="entry name" value="galactose_mutarotase_like"/>
    <property type="match status" value="1"/>
</dbReference>
<dbReference type="EC" id="5.1.3.3" evidence="4 8"/>
<evidence type="ECO:0000313" key="9">
    <source>
        <dbReference type="EMBL" id="MFB9135414.1"/>
    </source>
</evidence>
<dbReference type="SUPFAM" id="SSF74650">
    <property type="entry name" value="Galactose mutarotase-like"/>
    <property type="match status" value="1"/>
</dbReference>
<dbReference type="PANTHER" id="PTHR10091:SF0">
    <property type="entry name" value="GALACTOSE MUTAROTASE"/>
    <property type="match status" value="1"/>
</dbReference>
<comment type="similarity">
    <text evidence="3 8">Belongs to the aldose epimerase family.</text>
</comment>
<dbReference type="EMBL" id="JBHMEP010000002">
    <property type="protein sequence ID" value="MFB9135414.1"/>
    <property type="molecule type" value="Genomic_DNA"/>
</dbReference>
<comment type="caution">
    <text evidence="9">The sequence shown here is derived from an EMBL/GenBank/DDBJ whole genome shotgun (WGS) entry which is preliminary data.</text>
</comment>
<proteinExistence type="inferred from homology"/>
<evidence type="ECO:0000256" key="8">
    <source>
        <dbReference type="PIRNR" id="PIRNR005096"/>
    </source>
</evidence>
<dbReference type="PIRSF" id="PIRSF005096">
    <property type="entry name" value="GALM"/>
    <property type="match status" value="1"/>
</dbReference>
<dbReference type="PANTHER" id="PTHR10091">
    <property type="entry name" value="ALDOSE-1-EPIMERASE"/>
    <property type="match status" value="1"/>
</dbReference>
<evidence type="ECO:0000256" key="7">
    <source>
        <dbReference type="ARBA" id="ARBA00023277"/>
    </source>
</evidence>